<evidence type="ECO:0000256" key="1">
    <source>
        <dbReference type="SAM" id="MobiDB-lite"/>
    </source>
</evidence>
<dbReference type="AlphaFoldDB" id="A0A9W6T2N9"/>
<organism evidence="2 3">
    <name type="scientific">Candida boidinii</name>
    <name type="common">Yeast</name>
    <dbReference type="NCBI Taxonomy" id="5477"/>
    <lineage>
        <taxon>Eukaryota</taxon>
        <taxon>Fungi</taxon>
        <taxon>Dikarya</taxon>
        <taxon>Ascomycota</taxon>
        <taxon>Saccharomycotina</taxon>
        <taxon>Pichiomycetes</taxon>
        <taxon>Pichiales</taxon>
        <taxon>Pichiaceae</taxon>
        <taxon>Ogataea</taxon>
        <taxon>Ogataea/Candida clade</taxon>
    </lineage>
</organism>
<sequence>MNPDFLSKIAALQSFRQNIFPASDSNGVNPTDSHLSPPLHNMITDKADNNNINNNNNNNSVLSLSSALKNYELEEQRVRHSLAADNFKFNLSIKDGNYEEKRVSMQILDDDFSINTQAHISLQVLNDTIEELEMNESQLSNSVHSSMADLTNDTSRCN</sequence>
<proteinExistence type="predicted"/>
<feature type="region of interest" description="Disordered" evidence="1">
    <location>
        <begin position="136"/>
        <end position="158"/>
    </location>
</feature>
<comment type="caution">
    <text evidence="2">The sequence shown here is derived from an EMBL/GenBank/DDBJ whole genome shotgun (WGS) entry which is preliminary data.</text>
</comment>
<name>A0A9W6T2N9_CANBO</name>
<gene>
    <name evidence="2" type="ORF">Cboi02_000367800</name>
</gene>
<evidence type="ECO:0000313" key="3">
    <source>
        <dbReference type="Proteomes" id="UP001165120"/>
    </source>
</evidence>
<keyword evidence="3" id="KW-1185">Reference proteome</keyword>
<evidence type="ECO:0000313" key="2">
    <source>
        <dbReference type="EMBL" id="GME72592.1"/>
    </source>
</evidence>
<reference evidence="2" key="1">
    <citation type="submission" date="2023-04" db="EMBL/GenBank/DDBJ databases">
        <title>Candida boidinii NBRC 10035.</title>
        <authorList>
            <person name="Ichikawa N."/>
            <person name="Sato H."/>
            <person name="Tonouchi N."/>
        </authorList>
    </citation>
    <scope>NUCLEOTIDE SEQUENCE</scope>
    <source>
        <strain evidence="2">NBRC 10035</strain>
    </source>
</reference>
<dbReference type="EMBL" id="BSXN01001316">
    <property type="protein sequence ID" value="GME72592.1"/>
    <property type="molecule type" value="Genomic_DNA"/>
</dbReference>
<protein>
    <submittedName>
        <fullName evidence="2">Unnamed protein product</fullName>
    </submittedName>
</protein>
<dbReference type="Proteomes" id="UP001165120">
    <property type="component" value="Unassembled WGS sequence"/>
</dbReference>
<accession>A0A9W6T2N9</accession>